<name>A0AAV2HP26_LYMST</name>
<dbReference type="AlphaFoldDB" id="A0AAV2HP26"/>
<accession>A0AAV2HP26</accession>
<reference evidence="2 3" key="1">
    <citation type="submission" date="2024-04" db="EMBL/GenBank/DDBJ databases">
        <authorList>
            <consortium name="Genoscope - CEA"/>
            <person name="William W."/>
        </authorList>
    </citation>
    <scope>NUCLEOTIDE SEQUENCE [LARGE SCALE GENOMIC DNA]</scope>
</reference>
<gene>
    <name evidence="2" type="ORF">GSLYS_00008529001</name>
</gene>
<organism evidence="2 3">
    <name type="scientific">Lymnaea stagnalis</name>
    <name type="common">Great pond snail</name>
    <name type="synonym">Helix stagnalis</name>
    <dbReference type="NCBI Taxonomy" id="6523"/>
    <lineage>
        <taxon>Eukaryota</taxon>
        <taxon>Metazoa</taxon>
        <taxon>Spiralia</taxon>
        <taxon>Lophotrochozoa</taxon>
        <taxon>Mollusca</taxon>
        <taxon>Gastropoda</taxon>
        <taxon>Heterobranchia</taxon>
        <taxon>Euthyneura</taxon>
        <taxon>Panpulmonata</taxon>
        <taxon>Hygrophila</taxon>
        <taxon>Lymnaeoidea</taxon>
        <taxon>Lymnaeidae</taxon>
        <taxon>Lymnaea</taxon>
    </lineage>
</organism>
<feature type="compositionally biased region" description="Polar residues" evidence="1">
    <location>
        <begin position="102"/>
        <end position="112"/>
    </location>
</feature>
<evidence type="ECO:0000256" key="1">
    <source>
        <dbReference type="SAM" id="MobiDB-lite"/>
    </source>
</evidence>
<evidence type="ECO:0000313" key="3">
    <source>
        <dbReference type="Proteomes" id="UP001497497"/>
    </source>
</evidence>
<feature type="region of interest" description="Disordered" evidence="1">
    <location>
        <begin position="258"/>
        <end position="290"/>
    </location>
</feature>
<sequence>MMINRSKRQSQQIQTTVKMKLAVLEKQKQDILDIIDDYAGEVVKAAENLLNSQPVPGQSLAVYSTVLQKLDKTSELFTKIAINMDSILYDQRQFESSESKEQNVQPSSNNPSLDKKFKTLATDEDVIFSKIDTGNRESSEKLFLSKPFLLDPSQSSKNLPHLSGNQEMNLGSVFESNKTDEDIAKSNATTLEPQLQELTRSFSSSTPMSELQNAVTTDIGDDHSQLPHGTKPHAALKYSAPSSLTMCLKNVSSEVSAPLQKSNSQDMLPPLATNDLPFNVKAPPCTRQFS</sequence>
<protein>
    <submittedName>
        <fullName evidence="2">Uncharacterized protein</fullName>
    </submittedName>
</protein>
<keyword evidence="3" id="KW-1185">Reference proteome</keyword>
<feature type="region of interest" description="Disordered" evidence="1">
    <location>
        <begin position="93"/>
        <end position="116"/>
    </location>
</feature>
<dbReference type="EMBL" id="CAXITT010000175">
    <property type="protein sequence ID" value="CAL1534569.1"/>
    <property type="molecule type" value="Genomic_DNA"/>
</dbReference>
<dbReference type="Proteomes" id="UP001497497">
    <property type="component" value="Unassembled WGS sequence"/>
</dbReference>
<proteinExistence type="predicted"/>
<comment type="caution">
    <text evidence="2">The sequence shown here is derived from an EMBL/GenBank/DDBJ whole genome shotgun (WGS) entry which is preliminary data.</text>
</comment>
<evidence type="ECO:0000313" key="2">
    <source>
        <dbReference type="EMBL" id="CAL1534569.1"/>
    </source>
</evidence>
<feature type="non-terminal residue" evidence="2">
    <location>
        <position position="290"/>
    </location>
</feature>